<dbReference type="EMBL" id="MCGT01000022">
    <property type="protein sequence ID" value="ORX50818.1"/>
    <property type="molecule type" value="Genomic_DNA"/>
</dbReference>
<keyword evidence="3" id="KW-1185">Reference proteome</keyword>
<dbReference type="AlphaFoldDB" id="A0A1X2GCL6"/>
<reference evidence="2 3" key="1">
    <citation type="submission" date="2016-07" db="EMBL/GenBank/DDBJ databases">
        <title>Pervasive Adenine N6-methylation of Active Genes in Fungi.</title>
        <authorList>
            <consortium name="DOE Joint Genome Institute"/>
            <person name="Mondo S.J."/>
            <person name="Dannebaum R.O."/>
            <person name="Kuo R.C."/>
            <person name="Labutti K."/>
            <person name="Haridas S."/>
            <person name="Kuo A."/>
            <person name="Salamov A."/>
            <person name="Ahrendt S.R."/>
            <person name="Lipzen A."/>
            <person name="Sullivan W."/>
            <person name="Andreopoulos W.B."/>
            <person name="Clum A."/>
            <person name="Lindquist E."/>
            <person name="Daum C."/>
            <person name="Ramamoorthy G.K."/>
            <person name="Gryganskyi A."/>
            <person name="Culley D."/>
            <person name="Magnuson J.K."/>
            <person name="James T.Y."/>
            <person name="O'Malley M.A."/>
            <person name="Stajich J.E."/>
            <person name="Spatafora J.W."/>
            <person name="Visel A."/>
            <person name="Grigoriev I.V."/>
        </authorList>
    </citation>
    <scope>NUCLEOTIDE SEQUENCE [LARGE SCALE GENOMIC DNA]</scope>
    <source>
        <strain evidence="2 3">NRRL 3301</strain>
    </source>
</reference>
<gene>
    <name evidence="2" type="ORF">DM01DRAFT_310246</name>
</gene>
<evidence type="ECO:0000256" key="1">
    <source>
        <dbReference type="SAM" id="MobiDB-lite"/>
    </source>
</evidence>
<evidence type="ECO:0000313" key="3">
    <source>
        <dbReference type="Proteomes" id="UP000242146"/>
    </source>
</evidence>
<accession>A0A1X2GCL6</accession>
<comment type="caution">
    <text evidence="2">The sequence shown here is derived from an EMBL/GenBank/DDBJ whole genome shotgun (WGS) entry which is preliminary data.</text>
</comment>
<feature type="region of interest" description="Disordered" evidence="1">
    <location>
        <begin position="150"/>
        <end position="171"/>
    </location>
</feature>
<sequence>MLPLELYYLIIDHVLVQELQHYQHVFAPSTYSTVFQLLLTGRLFQDYIAQQDRYQRLRLWRLLNRIPRQFEPVKVAVGSADCFTILSVDMSTEKVITTVLDTKRTETFLVLQESTASIRKYWGSPGGQTVYTYPEQASFMALSSTRQAKRRHHRATSQARSPLLASRDSDDDAVSGCSGFLMGKHSSYSRKTTDSKKTDAKAYLNDETAAGLSLDEDNVNDGRIVIALFPLATFIRHVQWYATRHNASVWLWKRSARFFRGSNLDTLHRREFRYILDTQRHALIAWDRPSGSNIRFTESVLNSNVELFSKLLPTN</sequence>
<dbReference type="OrthoDB" id="2236326at2759"/>
<protein>
    <submittedName>
        <fullName evidence="2">Uncharacterized protein</fullName>
    </submittedName>
</protein>
<proteinExistence type="predicted"/>
<evidence type="ECO:0000313" key="2">
    <source>
        <dbReference type="EMBL" id="ORX50818.1"/>
    </source>
</evidence>
<dbReference type="Proteomes" id="UP000242146">
    <property type="component" value="Unassembled WGS sequence"/>
</dbReference>
<name>A0A1X2GCL6_9FUNG</name>
<organism evidence="2 3">
    <name type="scientific">Hesseltinella vesiculosa</name>
    <dbReference type="NCBI Taxonomy" id="101127"/>
    <lineage>
        <taxon>Eukaryota</taxon>
        <taxon>Fungi</taxon>
        <taxon>Fungi incertae sedis</taxon>
        <taxon>Mucoromycota</taxon>
        <taxon>Mucoromycotina</taxon>
        <taxon>Mucoromycetes</taxon>
        <taxon>Mucorales</taxon>
        <taxon>Cunninghamellaceae</taxon>
        <taxon>Hesseltinella</taxon>
    </lineage>
</organism>